<reference evidence="9" key="1">
    <citation type="journal article" date="2019" name="Int. J. Syst. Evol. Microbiol.">
        <title>The Global Catalogue of Microorganisms (GCM) 10K type strain sequencing project: providing services to taxonomists for standard genome sequencing and annotation.</title>
        <authorList>
            <consortium name="The Broad Institute Genomics Platform"/>
            <consortium name="The Broad Institute Genome Sequencing Center for Infectious Disease"/>
            <person name="Wu L."/>
            <person name="Ma J."/>
        </authorList>
    </citation>
    <scope>NUCLEOTIDE SEQUENCE [LARGE SCALE GENOMIC DNA]</scope>
    <source>
        <strain evidence="9">CGMCC 1.10992</strain>
    </source>
</reference>
<dbReference type="EMBL" id="JBHUHT010000011">
    <property type="protein sequence ID" value="MFD2095967.1"/>
    <property type="molecule type" value="Genomic_DNA"/>
</dbReference>
<keyword evidence="6" id="KW-0472">Membrane</keyword>
<dbReference type="RefSeq" id="WP_345340843.1">
    <property type="nucleotide sequence ID" value="NZ_BAABLI010000017.1"/>
</dbReference>
<dbReference type="Pfam" id="PF03567">
    <property type="entry name" value="Sulfotransfer_2"/>
    <property type="match status" value="1"/>
</dbReference>
<protein>
    <submittedName>
        <fullName evidence="8">Sulfotransferase family 2 domain-containing protein</fullName>
    </submittedName>
</protein>
<proteinExistence type="predicted"/>
<evidence type="ECO:0000313" key="8">
    <source>
        <dbReference type="EMBL" id="MFD2095967.1"/>
    </source>
</evidence>
<evidence type="ECO:0000256" key="4">
    <source>
        <dbReference type="ARBA" id="ARBA00022989"/>
    </source>
</evidence>
<gene>
    <name evidence="8" type="ORF">ACFSJ3_08230</name>
</gene>
<keyword evidence="2" id="KW-0808">Transferase</keyword>
<evidence type="ECO:0000256" key="5">
    <source>
        <dbReference type="ARBA" id="ARBA00023034"/>
    </source>
</evidence>
<evidence type="ECO:0000313" key="9">
    <source>
        <dbReference type="Proteomes" id="UP001597380"/>
    </source>
</evidence>
<comment type="subcellular location">
    <subcellularLocation>
        <location evidence="1">Golgi apparatus membrane</location>
        <topology evidence="1">Single-pass type II membrane protein</topology>
    </subcellularLocation>
</comment>
<dbReference type="Gene3D" id="3.40.50.300">
    <property type="entry name" value="P-loop containing nucleotide triphosphate hydrolases"/>
    <property type="match status" value="1"/>
</dbReference>
<dbReference type="SUPFAM" id="SSF52540">
    <property type="entry name" value="P-loop containing nucleoside triphosphate hydrolases"/>
    <property type="match status" value="1"/>
</dbReference>
<dbReference type="InterPro" id="IPR018011">
    <property type="entry name" value="Carb_sulfotrans_8-10"/>
</dbReference>
<dbReference type="InterPro" id="IPR027417">
    <property type="entry name" value="P-loop_NTPase"/>
</dbReference>
<comment type="caution">
    <text evidence="8">The sequence shown here is derived from an EMBL/GenBank/DDBJ whole genome shotgun (WGS) entry which is preliminary data.</text>
</comment>
<dbReference type="InterPro" id="IPR005331">
    <property type="entry name" value="Sulfotransferase"/>
</dbReference>
<evidence type="ECO:0000256" key="3">
    <source>
        <dbReference type="ARBA" id="ARBA00022692"/>
    </source>
</evidence>
<keyword evidence="7" id="KW-0325">Glycoprotein</keyword>
<evidence type="ECO:0000256" key="6">
    <source>
        <dbReference type="ARBA" id="ARBA00023136"/>
    </source>
</evidence>
<keyword evidence="3" id="KW-0812">Transmembrane</keyword>
<organism evidence="8 9">
    <name type="scientific">Corallincola platygyrae</name>
    <dbReference type="NCBI Taxonomy" id="1193278"/>
    <lineage>
        <taxon>Bacteria</taxon>
        <taxon>Pseudomonadati</taxon>
        <taxon>Pseudomonadota</taxon>
        <taxon>Gammaproteobacteria</taxon>
        <taxon>Alteromonadales</taxon>
        <taxon>Psychromonadaceae</taxon>
        <taxon>Corallincola</taxon>
    </lineage>
</organism>
<evidence type="ECO:0000256" key="2">
    <source>
        <dbReference type="ARBA" id="ARBA00022679"/>
    </source>
</evidence>
<name>A0ABW4XLB5_9GAMM</name>
<accession>A0ABW4XLB5</accession>
<evidence type="ECO:0000256" key="1">
    <source>
        <dbReference type="ARBA" id="ARBA00004323"/>
    </source>
</evidence>
<keyword evidence="5" id="KW-0333">Golgi apparatus</keyword>
<dbReference type="Proteomes" id="UP001597380">
    <property type="component" value="Unassembled WGS sequence"/>
</dbReference>
<dbReference type="PANTHER" id="PTHR12137:SF54">
    <property type="entry name" value="CARBOHYDRATE SULFOTRANSFERASE"/>
    <property type="match status" value="1"/>
</dbReference>
<sequence>MDKYECIYIHIPKAAGTSVLSALMDGDPNPDRDHTGFKTYLESNPAKFNRYFKFSFVRDPWDRLISVYTYLKGGGNGGADRYFEQLIADKYPTFEDFVLEYLDKDRIHQHILLRPQFLFLYDHKDECRVDFVGRLESIDDDFENVAARLKLECKLPKSNRSKRKKKEAYLSNPKVINKIADLYSRDIELFGYQMPASSIDT</sequence>
<evidence type="ECO:0000256" key="7">
    <source>
        <dbReference type="ARBA" id="ARBA00023180"/>
    </source>
</evidence>
<keyword evidence="4" id="KW-1133">Transmembrane helix</keyword>
<dbReference type="PANTHER" id="PTHR12137">
    <property type="entry name" value="CARBOHYDRATE SULFOTRANSFERASE"/>
    <property type="match status" value="1"/>
</dbReference>
<keyword evidence="9" id="KW-1185">Reference proteome</keyword>